<comment type="caution">
    <text evidence="6">The sequence shown here is derived from an EMBL/GenBank/DDBJ whole genome shotgun (WGS) entry which is preliminary data.</text>
</comment>
<feature type="region of interest" description="Disordered" evidence="3">
    <location>
        <begin position="22"/>
        <end position="51"/>
    </location>
</feature>
<evidence type="ECO:0000256" key="3">
    <source>
        <dbReference type="SAM" id="MobiDB-lite"/>
    </source>
</evidence>
<dbReference type="InterPro" id="IPR003609">
    <property type="entry name" value="Pan_app"/>
</dbReference>
<feature type="signal peptide" evidence="4">
    <location>
        <begin position="1"/>
        <end position="16"/>
    </location>
</feature>
<dbReference type="EMBL" id="VJMJ01000117">
    <property type="protein sequence ID" value="KAF0734232.1"/>
    <property type="molecule type" value="Genomic_DNA"/>
</dbReference>
<dbReference type="VEuPathDB" id="FungiDB:AeMF1_020314"/>
<reference evidence="6 7" key="1">
    <citation type="submission" date="2019-07" db="EMBL/GenBank/DDBJ databases">
        <title>Genomics analysis of Aphanomyces spp. identifies a new class of oomycete effector associated with host adaptation.</title>
        <authorList>
            <person name="Gaulin E."/>
        </authorList>
    </citation>
    <scope>NUCLEOTIDE SEQUENCE [LARGE SCALE GENOMIC DNA]</scope>
    <source>
        <strain evidence="6 7">ATCC 201684</strain>
    </source>
</reference>
<dbReference type="GO" id="GO:0005576">
    <property type="term" value="C:extracellular region"/>
    <property type="evidence" value="ECO:0007669"/>
    <property type="project" value="InterPro"/>
</dbReference>
<dbReference type="GO" id="GO:0006508">
    <property type="term" value="P:proteolysis"/>
    <property type="evidence" value="ECO:0007669"/>
    <property type="project" value="InterPro"/>
</dbReference>
<evidence type="ECO:0000256" key="2">
    <source>
        <dbReference type="ARBA" id="ARBA00023157"/>
    </source>
</evidence>
<dbReference type="Proteomes" id="UP000481153">
    <property type="component" value="Unassembled WGS sequence"/>
</dbReference>
<keyword evidence="2" id="KW-1015">Disulfide bond</keyword>
<evidence type="ECO:0000259" key="5">
    <source>
        <dbReference type="PROSITE" id="PS50948"/>
    </source>
</evidence>
<keyword evidence="4" id="KW-0732">Signal</keyword>
<name>A0A6G0X2U3_9STRA</name>
<dbReference type="SMART" id="SM00223">
    <property type="entry name" value="APPLE"/>
    <property type="match status" value="2"/>
</dbReference>
<dbReference type="Gene3D" id="3.50.4.10">
    <property type="entry name" value="Hepatocyte Growth Factor"/>
    <property type="match status" value="3"/>
</dbReference>
<evidence type="ECO:0000313" key="7">
    <source>
        <dbReference type="Proteomes" id="UP000481153"/>
    </source>
</evidence>
<evidence type="ECO:0000256" key="4">
    <source>
        <dbReference type="SAM" id="SignalP"/>
    </source>
</evidence>
<gene>
    <name evidence="6" type="ORF">Ae201684_009093</name>
</gene>
<feature type="chain" id="PRO_5026084086" description="Apple domain-containing protein" evidence="4">
    <location>
        <begin position="17"/>
        <end position="455"/>
    </location>
</feature>
<accession>A0A6G0X2U3</accession>
<dbReference type="PANTHER" id="PTHR33946">
    <property type="match status" value="1"/>
</dbReference>
<feature type="compositionally biased region" description="Pro residues" evidence="3">
    <location>
        <begin position="27"/>
        <end position="51"/>
    </location>
</feature>
<protein>
    <recommendedName>
        <fullName evidence="5">Apple domain-containing protein</fullName>
    </recommendedName>
</protein>
<evidence type="ECO:0000256" key="1">
    <source>
        <dbReference type="ARBA" id="ARBA00022737"/>
    </source>
</evidence>
<sequence>MKICLMLSMMVALAVGEVEKTSKMPSTAPPAPRPTTTQTPPPTRPFTPEPTPFLPPPLSCANCTPELPCYVGEPENGCRNLSKERCDTFGGNSKWCEFNSTTAPITPEVPLTPPPTTSEPVFTRGPPITCDQCTPEFPCSVDEPENGCQDWTKQRCETSGYSIWCEFNTTTAPPTLIPTPIPTPPSPPLTCSSCTPDRPCYVGEPYWSCLGWTKEQCNTGFSKWCEFTHTPTPIVTPYKCHSIQTDVDYYGFDLSQTSRKSADNCCGDCESTPGCKLFVWSDHNGGTCWLKHTKGKASKSPGAKSGVLIDTAPFCGNLEWNVDYPGNDIDSTNRASADECCVDCKANSECKLFVWTDFEGGTCWLKSAKGEKTTYYGARSIVVNDACGKPEFDVDYDGNDVGSTNRATPDACCADCKANKDCKLFVWTDFEGGTCWLKSAKGTPSKLHGAYAATI</sequence>
<keyword evidence="7" id="KW-1185">Reference proteome</keyword>
<dbReference type="PANTHER" id="PTHR33946:SF4">
    <property type="entry name" value="COAGULATION FACTOR XI"/>
    <property type="match status" value="1"/>
</dbReference>
<dbReference type="Pfam" id="PF14295">
    <property type="entry name" value="PAN_4"/>
    <property type="match status" value="3"/>
</dbReference>
<dbReference type="PROSITE" id="PS50948">
    <property type="entry name" value="PAN"/>
    <property type="match status" value="1"/>
</dbReference>
<keyword evidence="1" id="KW-0677">Repeat</keyword>
<dbReference type="InterPro" id="IPR000177">
    <property type="entry name" value="Apple"/>
</dbReference>
<proteinExistence type="predicted"/>
<dbReference type="CDD" id="cd01100">
    <property type="entry name" value="APPLE_Factor_XI_like"/>
    <property type="match status" value="2"/>
</dbReference>
<evidence type="ECO:0000313" key="6">
    <source>
        <dbReference type="EMBL" id="KAF0734232.1"/>
    </source>
</evidence>
<dbReference type="AlphaFoldDB" id="A0A6G0X2U3"/>
<organism evidence="6 7">
    <name type="scientific">Aphanomyces euteiches</name>
    <dbReference type="NCBI Taxonomy" id="100861"/>
    <lineage>
        <taxon>Eukaryota</taxon>
        <taxon>Sar</taxon>
        <taxon>Stramenopiles</taxon>
        <taxon>Oomycota</taxon>
        <taxon>Saprolegniomycetes</taxon>
        <taxon>Saprolegniales</taxon>
        <taxon>Verrucalvaceae</taxon>
        <taxon>Aphanomyces</taxon>
    </lineage>
</organism>
<feature type="domain" description="Apple" evidence="5">
    <location>
        <begin position="315"/>
        <end position="387"/>
    </location>
</feature>